<keyword evidence="2" id="KW-1185">Reference proteome</keyword>
<accession>A0A1J1IDL1</accession>
<organism evidence="1 2">
    <name type="scientific">Clunio marinus</name>
    <dbReference type="NCBI Taxonomy" id="568069"/>
    <lineage>
        <taxon>Eukaryota</taxon>
        <taxon>Metazoa</taxon>
        <taxon>Ecdysozoa</taxon>
        <taxon>Arthropoda</taxon>
        <taxon>Hexapoda</taxon>
        <taxon>Insecta</taxon>
        <taxon>Pterygota</taxon>
        <taxon>Neoptera</taxon>
        <taxon>Endopterygota</taxon>
        <taxon>Diptera</taxon>
        <taxon>Nematocera</taxon>
        <taxon>Chironomoidea</taxon>
        <taxon>Chironomidae</taxon>
        <taxon>Clunio</taxon>
    </lineage>
</organism>
<dbReference type="Proteomes" id="UP000183832">
    <property type="component" value="Unassembled WGS sequence"/>
</dbReference>
<gene>
    <name evidence="1" type="ORF">CLUMA_CG010503</name>
</gene>
<sequence length="77" mass="9238">MIKADTEKSTSCHVIKFSFRHLASVMTNFFSFTFRNEHLFGLSWHKLLKRRNFKHLLPMKIDILVLPAIYYLMNLHI</sequence>
<reference evidence="1 2" key="1">
    <citation type="submission" date="2015-04" db="EMBL/GenBank/DDBJ databases">
        <authorList>
            <person name="Syromyatnikov M.Y."/>
            <person name="Popov V.N."/>
        </authorList>
    </citation>
    <scope>NUCLEOTIDE SEQUENCE [LARGE SCALE GENOMIC DNA]</scope>
</reference>
<proteinExistence type="predicted"/>
<dbReference type="EMBL" id="CVRI01000046">
    <property type="protein sequence ID" value="CRK97078.1"/>
    <property type="molecule type" value="Genomic_DNA"/>
</dbReference>
<dbReference type="AlphaFoldDB" id="A0A1J1IDL1"/>
<evidence type="ECO:0000313" key="1">
    <source>
        <dbReference type="EMBL" id="CRK97078.1"/>
    </source>
</evidence>
<evidence type="ECO:0000313" key="2">
    <source>
        <dbReference type="Proteomes" id="UP000183832"/>
    </source>
</evidence>
<name>A0A1J1IDL1_9DIPT</name>
<protein>
    <submittedName>
        <fullName evidence="1">CLUMA_CG010503, isoform A</fullName>
    </submittedName>
</protein>